<dbReference type="GO" id="GO:0009699">
    <property type="term" value="P:phenylpropanoid biosynthetic process"/>
    <property type="evidence" value="ECO:0007669"/>
    <property type="project" value="UniProtKB-ARBA"/>
</dbReference>
<sequence>MARVSTFSLILLLSLLAVSLPTKSQEFATKLSEREMGRSAERLTHLHFYLHNVLRGDATSVVVAQSVTTNTYRYRFGQVVVIDDSLTVGQNLSSRVVGRAQGMYASADVSIAGFLIEFNYFFTKGGFNGSILRACLI</sequence>
<proteinExistence type="inferred from homology"/>
<comment type="subunit">
    <text evidence="2 4">Homodimer.</text>
</comment>
<comment type="subcellular location">
    <subcellularLocation>
        <location evidence="4">Secreted</location>
        <location evidence="4">Extracellular space</location>
        <location evidence="4">Apoplast</location>
    </subcellularLocation>
</comment>
<comment type="caution">
    <text evidence="5">The sequence shown here is derived from an EMBL/GenBank/DDBJ whole genome shotgun (WGS) entry which is preliminary data.</text>
</comment>
<evidence type="ECO:0000256" key="4">
    <source>
        <dbReference type="RuleBase" id="RU363099"/>
    </source>
</evidence>
<dbReference type="GO" id="GO:0048046">
    <property type="term" value="C:apoplast"/>
    <property type="evidence" value="ECO:0007669"/>
    <property type="project" value="UniProtKB-SubCell"/>
</dbReference>
<keyword evidence="6" id="KW-1185">Reference proteome</keyword>
<dbReference type="Proteomes" id="UP001567538">
    <property type="component" value="Unassembled WGS sequence"/>
</dbReference>
<dbReference type="PANTHER" id="PTHR21495">
    <property type="entry name" value="NUCLEOPORIN-RELATED"/>
    <property type="match status" value="1"/>
</dbReference>
<dbReference type="AlphaFoldDB" id="A0ABD1HDV5"/>
<dbReference type="InterPro" id="IPR004265">
    <property type="entry name" value="Dirigent"/>
</dbReference>
<comment type="similarity">
    <text evidence="1 4">Belongs to the plant dirigent protein family.</text>
</comment>
<evidence type="ECO:0000256" key="2">
    <source>
        <dbReference type="ARBA" id="ARBA00011738"/>
    </source>
</evidence>
<evidence type="ECO:0000313" key="6">
    <source>
        <dbReference type="Proteomes" id="UP001567538"/>
    </source>
</evidence>
<dbReference type="EMBL" id="JBEAFC010000006">
    <property type="protein sequence ID" value="KAL1554575.1"/>
    <property type="molecule type" value="Genomic_DNA"/>
</dbReference>
<name>A0ABD1HDV5_SALDI</name>
<dbReference type="Gene3D" id="2.40.480.10">
    <property type="entry name" value="Allene oxide cyclase-like"/>
    <property type="match status" value="1"/>
</dbReference>
<dbReference type="Pfam" id="PF03018">
    <property type="entry name" value="Dirigent"/>
    <property type="match status" value="1"/>
</dbReference>
<evidence type="ECO:0000256" key="1">
    <source>
        <dbReference type="ARBA" id="ARBA00010746"/>
    </source>
</evidence>
<gene>
    <name evidence="5" type="ORF">AAHA92_15120</name>
</gene>
<reference evidence="5 6" key="1">
    <citation type="submission" date="2024-06" db="EMBL/GenBank/DDBJ databases">
        <title>A chromosome level genome sequence of Diviner's sage (Salvia divinorum).</title>
        <authorList>
            <person name="Ford S.A."/>
            <person name="Ro D.-K."/>
            <person name="Ness R.W."/>
            <person name="Phillips M.A."/>
        </authorList>
    </citation>
    <scope>NUCLEOTIDE SEQUENCE [LARGE SCALE GENOMIC DNA]</scope>
    <source>
        <strain evidence="5">SAF-2024a</strain>
        <tissue evidence="5">Leaf</tissue>
    </source>
</reference>
<comment type="function">
    <text evidence="4">Dirigent proteins impart stereoselectivity on the phenoxy radical-coupling reaction, yielding optically active lignans from two molecules of coniferyl alcohol in the biosynthesis of lignans, flavonolignans, and alkaloids and thus plays a central role in plant secondary metabolism.</text>
</comment>
<feature type="signal peptide" evidence="4">
    <location>
        <begin position="1"/>
        <end position="24"/>
    </location>
</feature>
<organism evidence="5 6">
    <name type="scientific">Salvia divinorum</name>
    <name type="common">Maria pastora</name>
    <name type="synonym">Diviner's sage</name>
    <dbReference type="NCBI Taxonomy" id="28513"/>
    <lineage>
        <taxon>Eukaryota</taxon>
        <taxon>Viridiplantae</taxon>
        <taxon>Streptophyta</taxon>
        <taxon>Embryophyta</taxon>
        <taxon>Tracheophyta</taxon>
        <taxon>Spermatophyta</taxon>
        <taxon>Magnoliopsida</taxon>
        <taxon>eudicotyledons</taxon>
        <taxon>Gunneridae</taxon>
        <taxon>Pentapetalae</taxon>
        <taxon>asterids</taxon>
        <taxon>lamiids</taxon>
        <taxon>Lamiales</taxon>
        <taxon>Lamiaceae</taxon>
        <taxon>Nepetoideae</taxon>
        <taxon>Mentheae</taxon>
        <taxon>Salviinae</taxon>
        <taxon>Salvia</taxon>
        <taxon>Salvia subgen. Calosphace</taxon>
    </lineage>
</organism>
<accession>A0ABD1HDV5</accession>
<keyword evidence="4" id="KW-0732">Signal</keyword>
<evidence type="ECO:0000256" key="3">
    <source>
        <dbReference type="ARBA" id="ARBA00022525"/>
    </source>
</evidence>
<dbReference type="InterPro" id="IPR044859">
    <property type="entry name" value="Allene_oxi_cyc_Dirigent"/>
</dbReference>
<protein>
    <recommendedName>
        <fullName evidence="4">Dirigent protein</fullName>
    </recommendedName>
</protein>
<keyword evidence="4" id="KW-0052">Apoplast</keyword>
<evidence type="ECO:0000313" key="5">
    <source>
        <dbReference type="EMBL" id="KAL1554575.1"/>
    </source>
</evidence>
<keyword evidence="3 4" id="KW-0964">Secreted</keyword>
<feature type="chain" id="PRO_5044526801" description="Dirigent protein" evidence="4">
    <location>
        <begin position="25"/>
        <end position="137"/>
    </location>
</feature>